<proteinExistence type="inferred from homology"/>
<evidence type="ECO:0000313" key="7">
    <source>
        <dbReference type="EMBL" id="KAK0062129.1"/>
    </source>
</evidence>
<keyword evidence="5" id="KW-0812">Transmembrane</keyword>
<reference evidence="7" key="2">
    <citation type="submission" date="2023-04" db="EMBL/GenBank/DDBJ databases">
        <authorList>
            <person name="Bu L."/>
            <person name="Lu L."/>
            <person name="Laidemitt M.R."/>
            <person name="Zhang S.M."/>
            <person name="Mutuku M."/>
            <person name="Mkoji G."/>
            <person name="Steinauer M."/>
            <person name="Loker E.S."/>
        </authorList>
    </citation>
    <scope>NUCLEOTIDE SEQUENCE</scope>
    <source>
        <strain evidence="7">KasaAsao</strain>
        <tissue evidence="7">Whole Snail</tissue>
    </source>
</reference>
<organism evidence="7 8">
    <name type="scientific">Biomphalaria pfeifferi</name>
    <name type="common">Bloodfluke planorb</name>
    <name type="synonym">Freshwater snail</name>
    <dbReference type="NCBI Taxonomy" id="112525"/>
    <lineage>
        <taxon>Eukaryota</taxon>
        <taxon>Metazoa</taxon>
        <taxon>Spiralia</taxon>
        <taxon>Lophotrochozoa</taxon>
        <taxon>Mollusca</taxon>
        <taxon>Gastropoda</taxon>
        <taxon>Heterobranchia</taxon>
        <taxon>Euthyneura</taxon>
        <taxon>Panpulmonata</taxon>
        <taxon>Hygrophila</taxon>
        <taxon>Lymnaeoidea</taxon>
        <taxon>Planorbidae</taxon>
        <taxon>Biomphalaria</taxon>
    </lineage>
</organism>
<feature type="transmembrane region" description="Helical" evidence="5">
    <location>
        <begin position="27"/>
        <end position="49"/>
    </location>
</feature>
<dbReference type="GO" id="GO:0016020">
    <property type="term" value="C:membrane"/>
    <property type="evidence" value="ECO:0007669"/>
    <property type="project" value="UniProtKB-SubCell"/>
</dbReference>
<comment type="caution">
    <text evidence="7">The sequence shown here is derived from an EMBL/GenBank/DDBJ whole genome shotgun (WGS) entry which is preliminary data.</text>
</comment>
<dbReference type="AlphaFoldDB" id="A0AAD8BWF6"/>
<evidence type="ECO:0000256" key="5">
    <source>
        <dbReference type="SAM" id="Phobius"/>
    </source>
</evidence>
<evidence type="ECO:0000313" key="8">
    <source>
        <dbReference type="Proteomes" id="UP001233172"/>
    </source>
</evidence>
<evidence type="ECO:0000259" key="6">
    <source>
        <dbReference type="PROSITE" id="PS50049"/>
    </source>
</evidence>
<dbReference type="Pfam" id="PF00229">
    <property type="entry name" value="TNF"/>
    <property type="match status" value="1"/>
</dbReference>
<dbReference type="Proteomes" id="UP001233172">
    <property type="component" value="Unassembled WGS sequence"/>
</dbReference>
<protein>
    <submittedName>
        <fullName evidence="7">Tumor necrosis factor ligand superfamily member 6</fullName>
    </submittedName>
</protein>
<dbReference type="Gene3D" id="2.60.120.40">
    <property type="match status" value="1"/>
</dbReference>
<dbReference type="InterPro" id="IPR006052">
    <property type="entry name" value="TNF_dom"/>
</dbReference>
<feature type="domain" description="THD" evidence="6">
    <location>
        <begin position="134"/>
        <end position="290"/>
    </location>
</feature>
<dbReference type="PANTHER" id="PTHR11471:SF13">
    <property type="entry name" value="TNF FAMILY PROFILE DOMAIN-CONTAINING PROTEIN"/>
    <property type="match status" value="1"/>
</dbReference>
<dbReference type="GO" id="GO:0005615">
    <property type="term" value="C:extracellular space"/>
    <property type="evidence" value="ECO:0007669"/>
    <property type="project" value="UniProtKB-KW"/>
</dbReference>
<dbReference type="GO" id="GO:0006955">
    <property type="term" value="P:immune response"/>
    <property type="evidence" value="ECO:0007669"/>
    <property type="project" value="InterPro"/>
</dbReference>
<comment type="subcellular location">
    <subcellularLocation>
        <location evidence="1">Membrane</location>
    </subcellularLocation>
</comment>
<keyword evidence="5" id="KW-1133">Transmembrane helix</keyword>
<reference evidence="7" key="1">
    <citation type="journal article" date="2023" name="PLoS Negl. Trop. Dis.">
        <title>A genome sequence for Biomphalaria pfeifferi, the major vector snail for the human-infecting parasite Schistosoma mansoni.</title>
        <authorList>
            <person name="Bu L."/>
            <person name="Lu L."/>
            <person name="Laidemitt M.R."/>
            <person name="Zhang S.M."/>
            <person name="Mutuku M."/>
            <person name="Mkoji G."/>
            <person name="Steinauer M."/>
            <person name="Loker E.S."/>
        </authorList>
    </citation>
    <scope>NUCLEOTIDE SEQUENCE</scope>
    <source>
        <strain evidence="7">KasaAsao</strain>
    </source>
</reference>
<gene>
    <name evidence="7" type="ORF">Bpfe_008622</name>
</gene>
<dbReference type="EMBL" id="JASAOG010000027">
    <property type="protein sequence ID" value="KAK0062129.1"/>
    <property type="molecule type" value="Genomic_DNA"/>
</dbReference>
<keyword evidence="3" id="KW-0202">Cytokine</keyword>
<dbReference type="PROSITE" id="PS50049">
    <property type="entry name" value="THD_2"/>
    <property type="match status" value="1"/>
</dbReference>
<name>A0AAD8BWF6_BIOPF</name>
<keyword evidence="8" id="KW-1185">Reference proteome</keyword>
<dbReference type="GO" id="GO:0005164">
    <property type="term" value="F:tumor necrosis factor receptor binding"/>
    <property type="evidence" value="ECO:0007669"/>
    <property type="project" value="InterPro"/>
</dbReference>
<dbReference type="GO" id="GO:0005125">
    <property type="term" value="F:cytokine activity"/>
    <property type="evidence" value="ECO:0007669"/>
    <property type="project" value="UniProtKB-KW"/>
</dbReference>
<dbReference type="InterPro" id="IPR008983">
    <property type="entry name" value="Tumour_necrosis_fac-like_dom"/>
</dbReference>
<evidence type="ECO:0000256" key="1">
    <source>
        <dbReference type="ARBA" id="ARBA00004370"/>
    </source>
</evidence>
<comment type="similarity">
    <text evidence="2">Belongs to the tumor necrosis factor family.</text>
</comment>
<keyword evidence="4 5" id="KW-0472">Membrane</keyword>
<dbReference type="PANTHER" id="PTHR11471">
    <property type="entry name" value="TUMOR NECROSIS FACTOR FAMILY MEMBER"/>
    <property type="match status" value="1"/>
</dbReference>
<sequence length="293" mass="33594">MKRKRKPITRLRGCYGNQNTKCQYIHVFFIVIAVVLSIAALIVSTNLFVSTRETSLDNKHRDVGLNNKCQDCLDNVYQQFYIKKDIWMPDTNINRTFPCCGLKSRDLKTMSKMMFNRRRNDFQRTLLYGSITPVSAHKYLLSSNKAMNFSNVDHVTVQLDTTARENNSNNHARGVNIKNDGIEILYSGLYYVYSSLFYEPKTNVSSEHFPYQTWFHYVYRTRPNSPAMSSVILRTVFTCCPKCVNSKDSIYTSGIFYLLAGDLIQVCLSGQGIMGKDTLKDSSFIGVYLLSRG</sequence>
<evidence type="ECO:0000256" key="3">
    <source>
        <dbReference type="ARBA" id="ARBA00022514"/>
    </source>
</evidence>
<accession>A0AAD8BWF6</accession>
<dbReference type="SUPFAM" id="SSF49842">
    <property type="entry name" value="TNF-like"/>
    <property type="match status" value="1"/>
</dbReference>
<evidence type="ECO:0000256" key="2">
    <source>
        <dbReference type="ARBA" id="ARBA00008670"/>
    </source>
</evidence>
<evidence type="ECO:0000256" key="4">
    <source>
        <dbReference type="ARBA" id="ARBA00023136"/>
    </source>
</evidence>